<keyword evidence="1" id="KW-0812">Transmembrane</keyword>
<evidence type="ECO:0000313" key="2">
    <source>
        <dbReference type="EMBL" id="MBK1856305.1"/>
    </source>
</evidence>
<evidence type="ECO:0000256" key="1">
    <source>
        <dbReference type="SAM" id="Phobius"/>
    </source>
</evidence>
<comment type="caution">
    <text evidence="2">The sequence shown here is derived from an EMBL/GenBank/DDBJ whole genome shotgun (WGS) entry which is preliminary data.</text>
</comment>
<evidence type="ECO:0000313" key="3">
    <source>
        <dbReference type="Proteomes" id="UP000634206"/>
    </source>
</evidence>
<keyword evidence="1" id="KW-0472">Membrane</keyword>
<dbReference type="AlphaFoldDB" id="A0AAE2VD29"/>
<gene>
    <name evidence="2" type="ORF">JIN83_15135</name>
</gene>
<protein>
    <submittedName>
        <fullName evidence="2">Uncharacterized protein</fullName>
    </submittedName>
</protein>
<organism evidence="2 3">
    <name type="scientific">Oceaniferula flava</name>
    <dbReference type="NCBI Taxonomy" id="2800421"/>
    <lineage>
        <taxon>Bacteria</taxon>
        <taxon>Pseudomonadati</taxon>
        <taxon>Verrucomicrobiota</taxon>
        <taxon>Verrucomicrobiia</taxon>
        <taxon>Verrucomicrobiales</taxon>
        <taxon>Verrucomicrobiaceae</taxon>
        <taxon>Oceaniferula</taxon>
    </lineage>
</organism>
<sequence>MSEKRASWATVCVGLARMILHSREMRRKMLFQLVIVLLVLVVLGAWPLATWLSGSVWLFLLWWGASMFYGLMIVLLAIYDMAAVVKEERKKHREE</sequence>
<dbReference type="EMBL" id="JAENIG010000012">
    <property type="protein sequence ID" value="MBK1856305.1"/>
    <property type="molecule type" value="Genomic_DNA"/>
</dbReference>
<keyword evidence="3" id="KW-1185">Reference proteome</keyword>
<keyword evidence="1" id="KW-1133">Transmembrane helix</keyword>
<dbReference type="RefSeq" id="WP_309490927.1">
    <property type="nucleotide sequence ID" value="NZ_JAENIG010000012.1"/>
</dbReference>
<dbReference type="Proteomes" id="UP000634206">
    <property type="component" value="Unassembled WGS sequence"/>
</dbReference>
<reference evidence="2" key="1">
    <citation type="submission" date="2021-01" db="EMBL/GenBank/DDBJ databases">
        <title>Modified the classification status of verrucomicrobia.</title>
        <authorList>
            <person name="Feng X."/>
        </authorList>
    </citation>
    <scope>NUCLEOTIDE SEQUENCE</scope>
    <source>
        <strain evidence="2">5K15</strain>
    </source>
</reference>
<name>A0AAE2VD29_9BACT</name>
<accession>A0AAE2VD29</accession>
<feature type="transmembrane region" description="Helical" evidence="1">
    <location>
        <begin position="29"/>
        <end position="49"/>
    </location>
</feature>
<proteinExistence type="predicted"/>
<feature type="transmembrane region" description="Helical" evidence="1">
    <location>
        <begin position="61"/>
        <end position="85"/>
    </location>
</feature>